<dbReference type="Proteomes" id="UP001516061">
    <property type="component" value="Unassembled WGS sequence"/>
</dbReference>
<dbReference type="InterPro" id="IPR003661">
    <property type="entry name" value="HisK_dim/P_dom"/>
</dbReference>
<keyword evidence="6 9" id="KW-0812">Transmembrane</keyword>
<evidence type="ECO:0000256" key="8">
    <source>
        <dbReference type="SAM" id="Coils"/>
    </source>
</evidence>
<keyword evidence="7 9" id="KW-1133">Transmembrane helix</keyword>
<dbReference type="InterPro" id="IPR029151">
    <property type="entry name" value="Sensor-like_sf"/>
</dbReference>
<feature type="transmembrane region" description="Helical" evidence="9">
    <location>
        <begin position="12"/>
        <end position="31"/>
    </location>
</feature>
<dbReference type="RefSeq" id="WP_173804103.1">
    <property type="nucleotide sequence ID" value="NZ_JABSNM010000003.1"/>
</dbReference>
<dbReference type="Gene3D" id="3.30.450.20">
    <property type="entry name" value="PAS domain"/>
    <property type="match status" value="1"/>
</dbReference>
<dbReference type="CDD" id="cd00075">
    <property type="entry name" value="HATPase"/>
    <property type="match status" value="1"/>
</dbReference>
<sequence length="618" mass="67669">MSGRRDELRILGLRMLPWLLVIGLIAALSYLRLLDLRLAPLRGQARTLLEQGVALTAAELAELSRSALVLGQSTAIGSAAAGGDTSAMGIALLTYTRAFPRHAEIAWIDETGRERVRAEHVDGLALLAAPSSLRRPAQMPWLAHFDDLLPAEARFTPLENLAGRHALRVASPIYDAGGRLRGMVVITHDLQATMARLARLDAPGLAPLRLYDSAGRAVSVSEPQALEQTDAELWQQMRDHGRGRREGAQGMWYYQDFMPTEPGPGRLATRPWYFVAQVPQDTVAPLREVSAWQCGGGALLAALAALALTRRRRQAERERERLLADLQANHQALAAAKAQAEDSLERLRHLHDELVRAEKLASLGLLVAGVAHELNTPLGSVGMTASTLTRRLDELRRSLNDSGTGTALPAPVLRLLDNQRTGLEIITHGLERAGQVIRLFKQLATDRGAVERRHFELDGLLRDVQRLLAPRLAEERRQRAGPIVLRIAPATGIALDSYPGPLGQVVENLIANALMHAFEDRAPEPDDQIRVDSRIERQDGAPDMLVLEVADNGRGIDPLLLPRIFDPFFTTRRGRGGTGIGLHLCHHFCTEVLGGRILVDSQPGQGCRFTVRIPLQAP</sequence>
<evidence type="ECO:0000256" key="5">
    <source>
        <dbReference type="ARBA" id="ARBA00022553"/>
    </source>
</evidence>
<comment type="subcellular location">
    <subcellularLocation>
        <location evidence="2">Cell membrane</location>
        <topology evidence="2">Multi-pass membrane protein</topology>
    </subcellularLocation>
</comment>
<evidence type="ECO:0000256" key="1">
    <source>
        <dbReference type="ARBA" id="ARBA00000085"/>
    </source>
</evidence>
<feature type="domain" description="Histidine kinase" evidence="10">
    <location>
        <begin position="369"/>
        <end position="617"/>
    </location>
</feature>
<keyword evidence="9" id="KW-0472">Membrane</keyword>
<feature type="coiled-coil region" evidence="8">
    <location>
        <begin position="305"/>
        <end position="360"/>
    </location>
</feature>
<dbReference type="SUPFAM" id="SSF55874">
    <property type="entry name" value="ATPase domain of HSP90 chaperone/DNA topoisomerase II/histidine kinase"/>
    <property type="match status" value="1"/>
</dbReference>
<dbReference type="CDD" id="cd00082">
    <property type="entry name" value="HisKA"/>
    <property type="match status" value="1"/>
</dbReference>
<dbReference type="InterPro" id="IPR004358">
    <property type="entry name" value="Sig_transdc_His_kin-like_C"/>
</dbReference>
<dbReference type="SUPFAM" id="SSF103190">
    <property type="entry name" value="Sensory domain-like"/>
    <property type="match status" value="2"/>
</dbReference>
<comment type="catalytic activity">
    <reaction evidence="1">
        <text>ATP + protein L-histidine = ADP + protein N-phospho-L-histidine.</text>
        <dbReference type="EC" id="2.7.13.3"/>
    </reaction>
</comment>
<gene>
    <name evidence="11" type="ORF">HNQ01_000817</name>
</gene>
<evidence type="ECO:0000313" key="12">
    <source>
        <dbReference type="Proteomes" id="UP001516061"/>
    </source>
</evidence>
<keyword evidence="11" id="KW-0418">Kinase</keyword>
<evidence type="ECO:0000256" key="7">
    <source>
        <dbReference type="ARBA" id="ARBA00022989"/>
    </source>
</evidence>
<keyword evidence="8" id="KW-0175">Coiled coil</keyword>
<dbReference type="CDD" id="cd18773">
    <property type="entry name" value="PDC1_HK_sensor"/>
    <property type="match status" value="1"/>
</dbReference>
<dbReference type="EMBL" id="JABSNM010000003">
    <property type="protein sequence ID" value="NRT55107.1"/>
    <property type="molecule type" value="Genomic_DNA"/>
</dbReference>
<evidence type="ECO:0000256" key="6">
    <source>
        <dbReference type="ARBA" id="ARBA00022692"/>
    </source>
</evidence>
<keyword evidence="4" id="KW-1003">Cell membrane</keyword>
<comment type="caution">
    <text evidence="11">The sequence shown here is derived from an EMBL/GenBank/DDBJ whole genome shotgun (WGS) entry which is preliminary data.</text>
</comment>
<dbReference type="InterPro" id="IPR036890">
    <property type="entry name" value="HATPase_C_sf"/>
</dbReference>
<evidence type="ECO:0000256" key="2">
    <source>
        <dbReference type="ARBA" id="ARBA00004651"/>
    </source>
</evidence>
<protein>
    <recommendedName>
        <fullName evidence="3">histidine kinase</fullName>
        <ecNumber evidence="3">2.7.13.3</ecNumber>
    </recommendedName>
</protein>
<evidence type="ECO:0000313" key="11">
    <source>
        <dbReference type="EMBL" id="NRT55107.1"/>
    </source>
</evidence>
<dbReference type="InterPro" id="IPR036097">
    <property type="entry name" value="HisK_dim/P_sf"/>
</dbReference>
<evidence type="ECO:0000256" key="3">
    <source>
        <dbReference type="ARBA" id="ARBA00012438"/>
    </source>
</evidence>
<accession>A0ABX2G140</accession>
<name>A0ABX2G140_9BURK</name>
<dbReference type="InterPro" id="IPR005467">
    <property type="entry name" value="His_kinase_dom"/>
</dbReference>
<keyword evidence="5" id="KW-0597">Phosphoprotein</keyword>
<dbReference type="InterPro" id="IPR003594">
    <property type="entry name" value="HATPase_dom"/>
</dbReference>
<evidence type="ECO:0000256" key="9">
    <source>
        <dbReference type="SAM" id="Phobius"/>
    </source>
</evidence>
<dbReference type="Gene3D" id="3.30.565.10">
    <property type="entry name" value="Histidine kinase-like ATPase, C-terminal domain"/>
    <property type="match status" value="1"/>
</dbReference>
<proteinExistence type="predicted"/>
<keyword evidence="12" id="KW-1185">Reference proteome</keyword>
<dbReference type="PANTHER" id="PTHR43065:SF47">
    <property type="match status" value="1"/>
</dbReference>
<dbReference type="Pfam" id="PF02518">
    <property type="entry name" value="HATPase_c"/>
    <property type="match status" value="1"/>
</dbReference>
<dbReference type="EC" id="2.7.13.3" evidence="3"/>
<organism evidence="11 12">
    <name type="scientific">Sphaerotilus uruguayifluvii</name>
    <dbReference type="NCBI Taxonomy" id="2735897"/>
    <lineage>
        <taxon>Bacteria</taxon>
        <taxon>Pseudomonadati</taxon>
        <taxon>Pseudomonadota</taxon>
        <taxon>Betaproteobacteria</taxon>
        <taxon>Burkholderiales</taxon>
        <taxon>Sphaerotilaceae</taxon>
        <taxon>Sphaerotilus</taxon>
    </lineage>
</organism>
<dbReference type="PANTHER" id="PTHR43065">
    <property type="entry name" value="SENSOR HISTIDINE KINASE"/>
    <property type="match status" value="1"/>
</dbReference>
<reference evidence="11 12" key="1">
    <citation type="submission" date="2020-05" db="EMBL/GenBank/DDBJ databases">
        <title>Genomic Encyclopedia of Type Strains, Phase IV (KMG-V): Genome sequencing to study the core and pangenomes of soil and plant-associated prokaryotes.</title>
        <authorList>
            <person name="Whitman W."/>
        </authorList>
    </citation>
    <scope>NUCLEOTIDE SEQUENCE [LARGE SCALE GENOMIC DNA]</scope>
    <source>
        <strain evidence="11 12">C29</strain>
    </source>
</reference>
<dbReference type="PROSITE" id="PS50109">
    <property type="entry name" value="HIS_KIN"/>
    <property type="match status" value="1"/>
</dbReference>
<dbReference type="PRINTS" id="PR00344">
    <property type="entry name" value="BCTRLSENSOR"/>
</dbReference>
<dbReference type="GO" id="GO:0016301">
    <property type="term" value="F:kinase activity"/>
    <property type="evidence" value="ECO:0007669"/>
    <property type="project" value="UniProtKB-KW"/>
</dbReference>
<dbReference type="SMART" id="SM00387">
    <property type="entry name" value="HATPase_c"/>
    <property type="match status" value="1"/>
</dbReference>
<keyword evidence="11" id="KW-0808">Transferase</keyword>
<dbReference type="Gene3D" id="1.10.287.130">
    <property type="match status" value="1"/>
</dbReference>
<evidence type="ECO:0000256" key="4">
    <source>
        <dbReference type="ARBA" id="ARBA00022475"/>
    </source>
</evidence>
<evidence type="ECO:0000259" key="10">
    <source>
        <dbReference type="PROSITE" id="PS50109"/>
    </source>
</evidence>
<dbReference type="SUPFAM" id="SSF47384">
    <property type="entry name" value="Homodimeric domain of signal transducing histidine kinase"/>
    <property type="match status" value="1"/>
</dbReference>